<feature type="transmembrane region" description="Helical" evidence="2">
    <location>
        <begin position="111"/>
        <end position="133"/>
    </location>
</feature>
<dbReference type="Proteomes" id="UP001159428">
    <property type="component" value="Unassembled WGS sequence"/>
</dbReference>
<feature type="domain" description="Major facilitator superfamily (MFS) profile" evidence="3">
    <location>
        <begin position="1"/>
        <end position="415"/>
    </location>
</feature>
<dbReference type="PANTHER" id="PTHR11360:SF251">
    <property type="entry name" value="MAJOR FACILITATOR SUPERFAMILY (MFS) PROFILE DOMAIN-CONTAINING PROTEIN"/>
    <property type="match status" value="1"/>
</dbReference>
<feature type="transmembrane region" description="Helical" evidence="2">
    <location>
        <begin position="56"/>
        <end position="74"/>
    </location>
</feature>
<dbReference type="GO" id="GO:0016020">
    <property type="term" value="C:membrane"/>
    <property type="evidence" value="ECO:0007669"/>
    <property type="project" value="UniProtKB-SubCell"/>
</dbReference>
<evidence type="ECO:0000256" key="1">
    <source>
        <dbReference type="ARBA" id="ARBA00004141"/>
    </source>
</evidence>
<dbReference type="Pfam" id="PF07690">
    <property type="entry name" value="MFS_1"/>
    <property type="match status" value="1"/>
</dbReference>
<keyword evidence="2" id="KW-0812">Transmembrane</keyword>
<dbReference type="PANTHER" id="PTHR11360">
    <property type="entry name" value="MONOCARBOXYLATE TRANSPORTER"/>
    <property type="match status" value="1"/>
</dbReference>
<name>A0AAU9X8U6_9CNID</name>
<dbReference type="InterPro" id="IPR011701">
    <property type="entry name" value="MFS"/>
</dbReference>
<feature type="transmembrane region" description="Helical" evidence="2">
    <location>
        <begin position="229"/>
        <end position="250"/>
    </location>
</feature>
<keyword evidence="2" id="KW-0472">Membrane</keyword>
<keyword evidence="2" id="KW-1133">Transmembrane helix</keyword>
<accession>A0AAU9X8U6</accession>
<dbReference type="AlphaFoldDB" id="A0AAU9X8U6"/>
<dbReference type="GO" id="GO:0022857">
    <property type="term" value="F:transmembrane transporter activity"/>
    <property type="evidence" value="ECO:0007669"/>
    <property type="project" value="InterPro"/>
</dbReference>
<keyword evidence="5" id="KW-1185">Reference proteome</keyword>
<evidence type="ECO:0000256" key="2">
    <source>
        <dbReference type="SAM" id="Phobius"/>
    </source>
</evidence>
<evidence type="ECO:0000313" key="5">
    <source>
        <dbReference type="Proteomes" id="UP001159428"/>
    </source>
</evidence>
<protein>
    <recommendedName>
        <fullName evidence="3">Major facilitator superfamily (MFS) profile domain-containing protein</fullName>
    </recommendedName>
</protein>
<gene>
    <name evidence="4" type="ORF">PMEA_00019194</name>
</gene>
<dbReference type="InterPro" id="IPR050327">
    <property type="entry name" value="Proton-linked_MCT"/>
</dbReference>
<comment type="subcellular location">
    <subcellularLocation>
        <location evidence="1">Membrane</location>
        <topology evidence="1">Multi-pass membrane protein</topology>
    </subcellularLocation>
</comment>
<feature type="transmembrane region" description="Helical" evidence="2">
    <location>
        <begin position="20"/>
        <end position="44"/>
    </location>
</feature>
<sequence>MRFICGPESPRKKDSLWSNVVCLCASLSQVLVMGICQGFGVFLPAIMDEFHTSREFTAWIGSIAFGMSFCLSPVAGRLCDRLGSRYVAIIGTVFCSLGLILTSLARKVELFFLTHSVMFGLGACCCRTVNFLITAKYFVKRRSFATGLVTAGTGLGIFALVPIAQILIDNLGLSGAYRVLGGVVLANCLLALSFDPNVEEEVASVVQENTKKGTEEPQRNQQKLIDLSVWKVPTFAIVTLSFTGISIVLNTPQFHLVRFCKDLGIPEDKSSKLLMIYGLSSCVMRIASGKLCDIKWINPIYVYQIGLFTIAVAVISFGVVSAYLPLCVVSVFYGIGDGISLSLTNLLLLTAVEPERRASAFGLGNMFISISMTVGAPLAGFIADKAGSYELAFYIAGSMGMIFFCIPFILLCLRGNANQREEIRATKESDEV</sequence>
<comment type="caution">
    <text evidence="4">The sequence shown here is derived from an EMBL/GenBank/DDBJ whole genome shotgun (WGS) entry which is preliminary data.</text>
</comment>
<dbReference type="EMBL" id="CALNXJ010000034">
    <property type="protein sequence ID" value="CAH3140465.1"/>
    <property type="molecule type" value="Genomic_DNA"/>
</dbReference>
<dbReference type="Gene3D" id="1.20.1250.20">
    <property type="entry name" value="MFS general substrate transporter like domains"/>
    <property type="match status" value="1"/>
</dbReference>
<evidence type="ECO:0000259" key="3">
    <source>
        <dbReference type="PROSITE" id="PS50850"/>
    </source>
</evidence>
<dbReference type="InterPro" id="IPR036259">
    <property type="entry name" value="MFS_trans_sf"/>
</dbReference>
<feature type="transmembrane region" description="Helical" evidence="2">
    <location>
        <begin position="360"/>
        <end position="379"/>
    </location>
</feature>
<feature type="transmembrane region" description="Helical" evidence="2">
    <location>
        <begin position="330"/>
        <end position="348"/>
    </location>
</feature>
<proteinExistence type="predicted"/>
<reference evidence="4 5" key="1">
    <citation type="submission" date="2022-05" db="EMBL/GenBank/DDBJ databases">
        <authorList>
            <consortium name="Genoscope - CEA"/>
            <person name="William W."/>
        </authorList>
    </citation>
    <scope>NUCLEOTIDE SEQUENCE [LARGE SCALE GENOMIC DNA]</scope>
</reference>
<dbReference type="InterPro" id="IPR020846">
    <property type="entry name" value="MFS_dom"/>
</dbReference>
<feature type="transmembrane region" description="Helical" evidence="2">
    <location>
        <begin position="300"/>
        <end position="324"/>
    </location>
</feature>
<feature type="transmembrane region" description="Helical" evidence="2">
    <location>
        <begin position="145"/>
        <end position="168"/>
    </location>
</feature>
<dbReference type="SUPFAM" id="SSF103473">
    <property type="entry name" value="MFS general substrate transporter"/>
    <property type="match status" value="1"/>
</dbReference>
<feature type="transmembrane region" description="Helical" evidence="2">
    <location>
        <begin position="391"/>
        <end position="413"/>
    </location>
</feature>
<dbReference type="CDD" id="cd17352">
    <property type="entry name" value="MFS_MCT_SLC16"/>
    <property type="match status" value="1"/>
</dbReference>
<feature type="transmembrane region" description="Helical" evidence="2">
    <location>
        <begin position="86"/>
        <end position="105"/>
    </location>
</feature>
<organism evidence="4 5">
    <name type="scientific">Pocillopora meandrina</name>
    <dbReference type="NCBI Taxonomy" id="46732"/>
    <lineage>
        <taxon>Eukaryota</taxon>
        <taxon>Metazoa</taxon>
        <taxon>Cnidaria</taxon>
        <taxon>Anthozoa</taxon>
        <taxon>Hexacorallia</taxon>
        <taxon>Scleractinia</taxon>
        <taxon>Astrocoeniina</taxon>
        <taxon>Pocilloporidae</taxon>
        <taxon>Pocillopora</taxon>
    </lineage>
</organism>
<evidence type="ECO:0000313" key="4">
    <source>
        <dbReference type="EMBL" id="CAH3140465.1"/>
    </source>
</evidence>
<dbReference type="PROSITE" id="PS50850">
    <property type="entry name" value="MFS"/>
    <property type="match status" value="1"/>
</dbReference>